<proteinExistence type="inferred from homology"/>
<dbReference type="Pfam" id="PF01171">
    <property type="entry name" value="ATP_bind_3"/>
    <property type="match status" value="1"/>
</dbReference>
<dbReference type="HAMAP" id="MF_01161">
    <property type="entry name" value="tRNA_Ile_lys_synt"/>
    <property type="match status" value="1"/>
</dbReference>
<dbReference type="InterPro" id="IPR012094">
    <property type="entry name" value="tRNA_Ile_lys_synt"/>
</dbReference>
<dbReference type="InterPro" id="IPR012795">
    <property type="entry name" value="tRNA_Ile_lys_synt_N"/>
</dbReference>
<protein>
    <recommendedName>
        <fullName evidence="1">tRNA(Ile)-lysidine synthetase</fullName>
        <ecNumber evidence="1">6.3.4.19</ecNumber>
    </recommendedName>
</protein>
<dbReference type="NCBIfam" id="TIGR02432">
    <property type="entry name" value="lysidine_TilS_N"/>
    <property type="match status" value="1"/>
</dbReference>
<dbReference type="InterPro" id="IPR011063">
    <property type="entry name" value="TilS/TtcA_N"/>
</dbReference>
<name>A0A9D1JVG4_9FIRM</name>
<dbReference type="Gene3D" id="3.40.50.620">
    <property type="entry name" value="HUPs"/>
    <property type="match status" value="1"/>
</dbReference>
<evidence type="ECO:0000256" key="2">
    <source>
        <dbReference type="ARBA" id="ARBA00022598"/>
    </source>
</evidence>
<evidence type="ECO:0000256" key="3">
    <source>
        <dbReference type="ARBA" id="ARBA00022694"/>
    </source>
</evidence>
<reference evidence="8" key="1">
    <citation type="submission" date="2020-10" db="EMBL/GenBank/DDBJ databases">
        <authorList>
            <person name="Gilroy R."/>
        </authorList>
    </citation>
    <scope>NUCLEOTIDE SEQUENCE</scope>
    <source>
        <strain evidence="8">ChiHjej10B9-9673</strain>
    </source>
</reference>
<dbReference type="InterPro" id="IPR014729">
    <property type="entry name" value="Rossmann-like_a/b/a_fold"/>
</dbReference>
<dbReference type="AlphaFoldDB" id="A0A9D1JVG4"/>
<keyword evidence="3" id="KW-0819">tRNA processing</keyword>
<keyword evidence="5" id="KW-0067">ATP-binding</keyword>
<comment type="caution">
    <text evidence="8">The sequence shown here is derived from an EMBL/GenBank/DDBJ whole genome shotgun (WGS) entry which is preliminary data.</text>
</comment>
<feature type="domain" description="tRNA(Ile)-lysidine/2-thiocytidine synthase N-terminal" evidence="7">
    <location>
        <begin position="12"/>
        <end position="191"/>
    </location>
</feature>
<evidence type="ECO:0000256" key="6">
    <source>
        <dbReference type="ARBA" id="ARBA00048539"/>
    </source>
</evidence>
<keyword evidence="2 8" id="KW-0436">Ligase</keyword>
<evidence type="ECO:0000256" key="1">
    <source>
        <dbReference type="ARBA" id="ARBA00013267"/>
    </source>
</evidence>
<evidence type="ECO:0000313" key="9">
    <source>
        <dbReference type="Proteomes" id="UP000824001"/>
    </source>
</evidence>
<reference evidence="8" key="2">
    <citation type="journal article" date="2021" name="PeerJ">
        <title>Extensive microbial diversity within the chicken gut microbiome revealed by metagenomics and culture.</title>
        <authorList>
            <person name="Gilroy R."/>
            <person name="Ravi A."/>
            <person name="Getino M."/>
            <person name="Pursley I."/>
            <person name="Horton D.L."/>
            <person name="Alikhan N.F."/>
            <person name="Baker D."/>
            <person name="Gharbi K."/>
            <person name="Hall N."/>
            <person name="Watson M."/>
            <person name="Adriaenssens E.M."/>
            <person name="Foster-Nyarko E."/>
            <person name="Jarju S."/>
            <person name="Secka A."/>
            <person name="Antonio M."/>
            <person name="Oren A."/>
            <person name="Chaudhuri R.R."/>
            <person name="La Ragione R."/>
            <person name="Hildebrand F."/>
            <person name="Pallen M.J."/>
        </authorList>
    </citation>
    <scope>NUCLEOTIDE SEQUENCE</scope>
    <source>
        <strain evidence="8">ChiHjej10B9-9673</strain>
    </source>
</reference>
<keyword evidence="4" id="KW-0547">Nucleotide-binding</keyword>
<comment type="catalytic activity">
    <reaction evidence="6">
        <text>cytidine(34) in tRNA(Ile2) + L-lysine + ATP = lysidine(34) in tRNA(Ile2) + AMP + diphosphate + H(+)</text>
        <dbReference type="Rhea" id="RHEA:43744"/>
        <dbReference type="Rhea" id="RHEA-COMP:10625"/>
        <dbReference type="Rhea" id="RHEA-COMP:10670"/>
        <dbReference type="ChEBI" id="CHEBI:15378"/>
        <dbReference type="ChEBI" id="CHEBI:30616"/>
        <dbReference type="ChEBI" id="CHEBI:32551"/>
        <dbReference type="ChEBI" id="CHEBI:33019"/>
        <dbReference type="ChEBI" id="CHEBI:82748"/>
        <dbReference type="ChEBI" id="CHEBI:83665"/>
        <dbReference type="ChEBI" id="CHEBI:456215"/>
        <dbReference type="EC" id="6.3.4.19"/>
    </reaction>
</comment>
<gene>
    <name evidence="8" type="primary">tilS</name>
    <name evidence="8" type="ORF">IAC18_08235</name>
</gene>
<dbReference type="PANTHER" id="PTHR43033">
    <property type="entry name" value="TRNA(ILE)-LYSIDINE SYNTHASE-RELATED"/>
    <property type="match status" value="1"/>
</dbReference>
<dbReference type="Proteomes" id="UP000824001">
    <property type="component" value="Unassembled WGS sequence"/>
</dbReference>
<dbReference type="GO" id="GO:0008033">
    <property type="term" value="P:tRNA processing"/>
    <property type="evidence" value="ECO:0007669"/>
    <property type="project" value="UniProtKB-KW"/>
</dbReference>
<organism evidence="8 9">
    <name type="scientific">Candidatus Scatomorpha merdipullorum</name>
    <dbReference type="NCBI Taxonomy" id="2840927"/>
    <lineage>
        <taxon>Bacteria</taxon>
        <taxon>Bacillati</taxon>
        <taxon>Bacillota</taxon>
        <taxon>Clostridia</taxon>
        <taxon>Eubacteriales</taxon>
        <taxon>Candidatus Scatomorpha</taxon>
    </lineage>
</organism>
<dbReference type="SUPFAM" id="SSF52402">
    <property type="entry name" value="Adenine nucleotide alpha hydrolases-like"/>
    <property type="match status" value="1"/>
</dbReference>
<feature type="non-terminal residue" evidence="8">
    <location>
        <position position="199"/>
    </location>
</feature>
<dbReference type="GO" id="GO:0005524">
    <property type="term" value="F:ATP binding"/>
    <property type="evidence" value="ECO:0007669"/>
    <property type="project" value="UniProtKB-KW"/>
</dbReference>
<evidence type="ECO:0000256" key="5">
    <source>
        <dbReference type="ARBA" id="ARBA00022840"/>
    </source>
</evidence>
<dbReference type="EC" id="6.3.4.19" evidence="1"/>
<dbReference type="PANTHER" id="PTHR43033:SF1">
    <property type="entry name" value="TRNA(ILE)-LYSIDINE SYNTHASE-RELATED"/>
    <property type="match status" value="1"/>
</dbReference>
<dbReference type="GO" id="GO:0032267">
    <property type="term" value="F:tRNA(Ile)-lysidine synthase activity"/>
    <property type="evidence" value="ECO:0007669"/>
    <property type="project" value="UniProtKB-EC"/>
</dbReference>
<sequence>MMDRTDLSGLRVLCAVSGGADSVYLLHKCCELRAAKGLSVCAAHYNHCLRGEESERDERFVRALCEELGVELKAGRGDVAAYARENKLGIEEAARKLRYEFLERAADELGCEMILTAHNADDNAETMLMALARGAGPRGLAGIPPVRGRVARPMLDVTRAEIERYLAENGFEYVEDSTNASTDYTRNRIRKLVMPVLRE</sequence>
<dbReference type="CDD" id="cd01992">
    <property type="entry name" value="TilS_N"/>
    <property type="match status" value="1"/>
</dbReference>
<accession>A0A9D1JVG4</accession>
<evidence type="ECO:0000313" key="8">
    <source>
        <dbReference type="EMBL" id="HIS67540.1"/>
    </source>
</evidence>
<evidence type="ECO:0000259" key="7">
    <source>
        <dbReference type="Pfam" id="PF01171"/>
    </source>
</evidence>
<dbReference type="EMBL" id="DVJK01000234">
    <property type="protein sequence ID" value="HIS67540.1"/>
    <property type="molecule type" value="Genomic_DNA"/>
</dbReference>
<evidence type="ECO:0000256" key="4">
    <source>
        <dbReference type="ARBA" id="ARBA00022741"/>
    </source>
</evidence>